<evidence type="ECO:0000313" key="2">
    <source>
        <dbReference type="EnsemblPlants" id="Bra040961.1-P"/>
    </source>
</evidence>
<proteinExistence type="predicted"/>
<dbReference type="EnsemblPlants" id="Bra040961.1">
    <property type="protein sequence ID" value="Bra040961.1-P"/>
    <property type="gene ID" value="Bra040961"/>
</dbReference>
<dbReference type="HOGENOM" id="CLU_757290_0_0_1"/>
<dbReference type="Gramene" id="Bra040961.1">
    <property type="protein sequence ID" value="Bra040961.1-P"/>
    <property type="gene ID" value="Bra040961"/>
</dbReference>
<dbReference type="Proteomes" id="UP000011750">
    <property type="component" value="Unassembled WGS sequence"/>
</dbReference>
<reference evidence="2" key="3">
    <citation type="submission" date="2023-03" db="UniProtKB">
        <authorList>
            <consortium name="EnsemblPlants"/>
        </authorList>
    </citation>
    <scope>IDENTIFICATION</scope>
    <source>
        <strain evidence="2">cv. Chiifu-401-42</strain>
    </source>
</reference>
<reference evidence="3" key="2">
    <citation type="journal article" date="2018" name="Hortic Res">
        <title>Improved Brassica rapa reference genome by single-molecule sequencing and chromosome conformation capture technologies.</title>
        <authorList>
            <person name="Zhang L."/>
            <person name="Cai X."/>
            <person name="Wu J."/>
            <person name="Liu M."/>
            <person name="Grob S."/>
            <person name="Cheng F."/>
            <person name="Liang J."/>
            <person name="Cai C."/>
            <person name="Liu Z."/>
            <person name="Liu B."/>
            <person name="Wang F."/>
            <person name="Li S."/>
            <person name="Liu F."/>
            <person name="Li X."/>
            <person name="Cheng L."/>
            <person name="Yang W."/>
            <person name="Li M.H."/>
            <person name="Grossniklaus U."/>
            <person name="Zheng H."/>
            <person name="Wang X."/>
        </authorList>
    </citation>
    <scope>NUCLEOTIDE SEQUENCE [LARGE SCALE GENOMIC DNA]</scope>
    <source>
        <strain evidence="3">cv. Chiifu-401-42</strain>
    </source>
</reference>
<organism evidence="2 3">
    <name type="scientific">Brassica campestris</name>
    <name type="common">Field mustard</name>
    <dbReference type="NCBI Taxonomy" id="3711"/>
    <lineage>
        <taxon>Eukaryota</taxon>
        <taxon>Viridiplantae</taxon>
        <taxon>Streptophyta</taxon>
        <taxon>Embryophyta</taxon>
        <taxon>Tracheophyta</taxon>
        <taxon>Spermatophyta</taxon>
        <taxon>Magnoliopsida</taxon>
        <taxon>eudicotyledons</taxon>
        <taxon>Gunneridae</taxon>
        <taxon>Pentapetalae</taxon>
        <taxon>rosids</taxon>
        <taxon>malvids</taxon>
        <taxon>Brassicales</taxon>
        <taxon>Brassicaceae</taxon>
        <taxon>Brassiceae</taxon>
        <taxon>Brassica</taxon>
    </lineage>
</organism>
<feature type="region of interest" description="Disordered" evidence="1">
    <location>
        <begin position="169"/>
        <end position="237"/>
    </location>
</feature>
<evidence type="ECO:0000256" key="1">
    <source>
        <dbReference type="SAM" id="MobiDB-lite"/>
    </source>
</evidence>
<dbReference type="InParanoid" id="M4FIN2"/>
<dbReference type="AlphaFoldDB" id="M4FIN2"/>
<reference evidence="3" key="1">
    <citation type="journal article" date="2011" name="Nat. Genet.">
        <title>The genome of the mesopolyploid crop species Brassica rapa.</title>
        <authorList>
            <consortium name="Brassica rapa Genome Sequencing Project Consortium"/>
            <person name="Wang X."/>
            <person name="Wang H."/>
            <person name="Wang J."/>
            <person name="Sun R."/>
            <person name="Wu J."/>
            <person name="Liu S."/>
            <person name="Bai Y."/>
            <person name="Mun J.H."/>
            <person name="Bancroft I."/>
            <person name="Cheng F."/>
            <person name="Huang S."/>
            <person name="Li X."/>
            <person name="Hua W."/>
            <person name="Wang J."/>
            <person name="Wang X."/>
            <person name="Freeling M."/>
            <person name="Pires J.C."/>
            <person name="Paterson A.H."/>
            <person name="Chalhoub B."/>
            <person name="Wang B."/>
            <person name="Hayward A."/>
            <person name="Sharpe A.G."/>
            <person name="Park B.S."/>
            <person name="Weisshaar B."/>
            <person name="Liu B."/>
            <person name="Li B."/>
            <person name="Liu B."/>
            <person name="Tong C."/>
            <person name="Song C."/>
            <person name="Duran C."/>
            <person name="Peng C."/>
            <person name="Geng C."/>
            <person name="Koh C."/>
            <person name="Lin C."/>
            <person name="Edwards D."/>
            <person name="Mu D."/>
            <person name="Shen D."/>
            <person name="Soumpourou E."/>
            <person name="Li F."/>
            <person name="Fraser F."/>
            <person name="Conant G."/>
            <person name="Lassalle G."/>
            <person name="King G.J."/>
            <person name="Bonnema G."/>
            <person name="Tang H."/>
            <person name="Wang H."/>
            <person name="Belcram H."/>
            <person name="Zhou H."/>
            <person name="Hirakawa H."/>
            <person name="Abe H."/>
            <person name="Guo H."/>
            <person name="Wang H."/>
            <person name="Jin H."/>
            <person name="Parkin I.A."/>
            <person name="Batley J."/>
            <person name="Kim J.S."/>
            <person name="Just J."/>
            <person name="Li J."/>
            <person name="Xu J."/>
            <person name="Deng J."/>
            <person name="Kim J.A."/>
            <person name="Li J."/>
            <person name="Yu J."/>
            <person name="Meng J."/>
            <person name="Wang J."/>
            <person name="Min J."/>
            <person name="Poulain J."/>
            <person name="Wang J."/>
            <person name="Hatakeyama K."/>
            <person name="Wu K."/>
            <person name="Wang L."/>
            <person name="Fang L."/>
            <person name="Trick M."/>
            <person name="Links M.G."/>
            <person name="Zhao M."/>
            <person name="Jin M."/>
            <person name="Ramchiary N."/>
            <person name="Drou N."/>
            <person name="Berkman P.J."/>
            <person name="Cai Q."/>
            <person name="Huang Q."/>
            <person name="Li R."/>
            <person name="Tabata S."/>
            <person name="Cheng S."/>
            <person name="Zhang S."/>
            <person name="Zhang S."/>
            <person name="Huang S."/>
            <person name="Sato S."/>
            <person name="Sun S."/>
            <person name="Kwon S.J."/>
            <person name="Choi S.R."/>
            <person name="Lee T.H."/>
            <person name="Fan W."/>
            <person name="Zhao X."/>
            <person name="Tan X."/>
            <person name="Xu X."/>
            <person name="Wang Y."/>
            <person name="Qiu Y."/>
            <person name="Yin Y."/>
            <person name="Li Y."/>
            <person name="Du Y."/>
            <person name="Liao Y."/>
            <person name="Lim Y."/>
            <person name="Narusaka Y."/>
            <person name="Wang Y."/>
            <person name="Wang Z."/>
            <person name="Li Z."/>
            <person name="Wang Z."/>
            <person name="Xiong Z."/>
            <person name="Zhang Z."/>
        </authorList>
    </citation>
    <scope>NUCLEOTIDE SEQUENCE [LARGE SCALE GENOMIC DNA]</scope>
    <source>
        <strain evidence="3">cv. Chiifu-401-42</strain>
    </source>
</reference>
<sequence length="366" mass="41918">MGIDRLFFLSSTSTWSARIIPKLDHPFARLAPTLLLGNHIALLAKACINFDEDRWKVFRRFEVTPCIGLIKNTQLCPILAYKGGKGRRRFKEAILDQTRVINFVEKDIAEMFPKLEFDVEDTPADNIIKLMFVKKSWKWTLEHWEVTGTRVNKKPAVVIPKKKKVVKEDSARPLKKARKEARAEGSEEAPAESSEEVHMVARSEVTMTVGGLSKEDIKTRGPDVPADDSSSKDKAPEPILVLLDKNQSTVSDLQKDDARYKDKRDAALALCREKSDRTRRLAASQQSPYTANRTAKVIIPNKKLFPGYNPFVPIDKKKLMELADWLKTYLHYRAALDKKPRTSRTWWYHILQTSLEWLEDCVSLLL</sequence>
<name>M4FIN2_BRACM</name>
<accession>M4FIN2</accession>
<evidence type="ECO:0000313" key="3">
    <source>
        <dbReference type="Proteomes" id="UP000011750"/>
    </source>
</evidence>
<keyword evidence="3" id="KW-1185">Reference proteome</keyword>
<protein>
    <submittedName>
        <fullName evidence="2">Uncharacterized protein</fullName>
    </submittedName>
</protein>